<dbReference type="InterPro" id="IPR033932">
    <property type="entry name" value="YtcJ-like"/>
</dbReference>
<reference evidence="2" key="1">
    <citation type="submission" date="2018-05" db="EMBL/GenBank/DDBJ databases">
        <authorList>
            <person name="Lanie J.A."/>
            <person name="Ng W.-L."/>
            <person name="Kazmierczak K.M."/>
            <person name="Andrzejewski T.M."/>
            <person name="Davidsen T.M."/>
            <person name="Wayne K.J."/>
            <person name="Tettelin H."/>
            <person name="Glass J.I."/>
            <person name="Rusch D."/>
            <person name="Podicherti R."/>
            <person name="Tsui H.-C.T."/>
            <person name="Winkler M.E."/>
        </authorList>
    </citation>
    <scope>NUCLEOTIDE SEQUENCE</scope>
</reference>
<evidence type="ECO:0000259" key="1">
    <source>
        <dbReference type="Pfam" id="PF07969"/>
    </source>
</evidence>
<gene>
    <name evidence="2" type="ORF">METZ01_LOCUS134438</name>
</gene>
<dbReference type="InterPro" id="IPR011059">
    <property type="entry name" value="Metal-dep_hydrolase_composite"/>
</dbReference>
<sequence>MPGHIADIVVKNANILTVDDEGTVAESFAVKNGKFVSVGTNTDTEMLSGPNTRILDLKGQTVIPGFIDAHIHVLSSGTRHVMAADCDRRSIDEVLQSLRRRSAGLGRDEWIQGFKYDDTKTEENRFLTRQDLDAVSTDLPVFVSHRAGHVYYMNSKALEVAGFNRNTPDPPGGRFGRDPSTGELNGVIYERASEPVRKLLPEVSTDDRTRGLKLINDMLSEAGLTSVHDARVSSDELLSYQEGLLNGNLGPRVYMLMARDHFTSLRDSGIKTGFGSNMLRIGGIKMVSDGAIATRTAYLSEPYIGSESGDDCGIQAMSAEEIEEAVMEIHRAGFQVCIHANGDLAIDMVLSAYEKALKSYPRNNPRHRIEHCTLVNPDLLNRMKTTGTIATPFCTYVYYHGEKMGYYGEERLEWMFAQKSFLEYGVVSTGATDYPPGPYEPLLGIQSCVTRTDINGKLWGPSQRISSEDALRIYTRNGAYASFEENIKGSIEVGKLADFVILEQDLTKVDPFTIKDIEIIQTVVGGRTTYEV</sequence>
<accession>A0A381YXB1</accession>
<dbReference type="PANTHER" id="PTHR22642:SF2">
    <property type="entry name" value="PROTEIN LONG AFTER FAR-RED 3"/>
    <property type="match status" value="1"/>
</dbReference>
<dbReference type="Gene3D" id="3.20.20.140">
    <property type="entry name" value="Metal-dependent hydrolases"/>
    <property type="match status" value="1"/>
</dbReference>
<dbReference type="AlphaFoldDB" id="A0A381YXB1"/>
<protein>
    <recommendedName>
        <fullName evidence="1">Amidohydrolase 3 domain-containing protein</fullName>
    </recommendedName>
</protein>
<dbReference type="Gene3D" id="3.10.310.70">
    <property type="match status" value="1"/>
</dbReference>
<feature type="domain" description="Amidohydrolase 3" evidence="1">
    <location>
        <begin position="54"/>
        <end position="530"/>
    </location>
</feature>
<dbReference type="SUPFAM" id="SSF51338">
    <property type="entry name" value="Composite domain of metallo-dependent hydrolases"/>
    <property type="match status" value="1"/>
</dbReference>
<dbReference type="InterPro" id="IPR013108">
    <property type="entry name" value="Amidohydro_3"/>
</dbReference>
<proteinExistence type="predicted"/>
<dbReference type="SUPFAM" id="SSF51556">
    <property type="entry name" value="Metallo-dependent hydrolases"/>
    <property type="match status" value="1"/>
</dbReference>
<organism evidence="2">
    <name type="scientific">marine metagenome</name>
    <dbReference type="NCBI Taxonomy" id="408172"/>
    <lineage>
        <taxon>unclassified sequences</taxon>
        <taxon>metagenomes</taxon>
        <taxon>ecological metagenomes</taxon>
    </lineage>
</organism>
<evidence type="ECO:0000313" key="2">
    <source>
        <dbReference type="EMBL" id="SVA81584.1"/>
    </source>
</evidence>
<dbReference type="Gene3D" id="2.30.40.10">
    <property type="entry name" value="Urease, subunit C, domain 1"/>
    <property type="match status" value="1"/>
</dbReference>
<dbReference type="EMBL" id="UINC01019282">
    <property type="protein sequence ID" value="SVA81584.1"/>
    <property type="molecule type" value="Genomic_DNA"/>
</dbReference>
<dbReference type="Pfam" id="PF07969">
    <property type="entry name" value="Amidohydro_3"/>
    <property type="match status" value="1"/>
</dbReference>
<name>A0A381YXB1_9ZZZZ</name>
<dbReference type="GO" id="GO:0016810">
    <property type="term" value="F:hydrolase activity, acting on carbon-nitrogen (but not peptide) bonds"/>
    <property type="evidence" value="ECO:0007669"/>
    <property type="project" value="InterPro"/>
</dbReference>
<dbReference type="CDD" id="cd01300">
    <property type="entry name" value="YtcJ_like"/>
    <property type="match status" value="1"/>
</dbReference>
<dbReference type="PANTHER" id="PTHR22642">
    <property type="entry name" value="IMIDAZOLONEPROPIONASE"/>
    <property type="match status" value="1"/>
</dbReference>
<dbReference type="InterPro" id="IPR032466">
    <property type="entry name" value="Metal_Hydrolase"/>
</dbReference>